<evidence type="ECO:0000313" key="2">
    <source>
        <dbReference type="Proteomes" id="UP000813444"/>
    </source>
</evidence>
<dbReference type="AlphaFoldDB" id="A0A8K0SSG0"/>
<comment type="caution">
    <text evidence="1">The sequence shown here is derived from an EMBL/GenBank/DDBJ whole genome shotgun (WGS) entry which is preliminary data.</text>
</comment>
<gene>
    <name evidence="1" type="ORF">B0I35DRAFT_429397</name>
</gene>
<accession>A0A8K0SSG0</accession>
<dbReference type="EMBL" id="JAGPNK010000006">
    <property type="protein sequence ID" value="KAH7319607.1"/>
    <property type="molecule type" value="Genomic_DNA"/>
</dbReference>
<dbReference type="OrthoDB" id="2281372at2759"/>
<reference evidence="1" key="1">
    <citation type="journal article" date="2021" name="Nat. Commun.">
        <title>Genetic determinants of endophytism in the Arabidopsis root mycobiome.</title>
        <authorList>
            <person name="Mesny F."/>
            <person name="Miyauchi S."/>
            <person name="Thiergart T."/>
            <person name="Pickel B."/>
            <person name="Atanasova L."/>
            <person name="Karlsson M."/>
            <person name="Huettel B."/>
            <person name="Barry K.W."/>
            <person name="Haridas S."/>
            <person name="Chen C."/>
            <person name="Bauer D."/>
            <person name="Andreopoulos W."/>
            <person name="Pangilinan J."/>
            <person name="LaButti K."/>
            <person name="Riley R."/>
            <person name="Lipzen A."/>
            <person name="Clum A."/>
            <person name="Drula E."/>
            <person name="Henrissat B."/>
            <person name="Kohler A."/>
            <person name="Grigoriev I.V."/>
            <person name="Martin F.M."/>
            <person name="Hacquard S."/>
        </authorList>
    </citation>
    <scope>NUCLEOTIDE SEQUENCE</scope>
    <source>
        <strain evidence="1">MPI-CAGE-CH-0235</strain>
    </source>
</reference>
<protein>
    <submittedName>
        <fullName evidence="1">Uncharacterized protein</fullName>
    </submittedName>
</protein>
<proteinExistence type="predicted"/>
<evidence type="ECO:0000313" key="1">
    <source>
        <dbReference type="EMBL" id="KAH7319607.1"/>
    </source>
</evidence>
<name>A0A8K0SSG0_9HYPO</name>
<organism evidence="1 2">
    <name type="scientific">Stachybotrys elegans</name>
    <dbReference type="NCBI Taxonomy" id="80388"/>
    <lineage>
        <taxon>Eukaryota</taxon>
        <taxon>Fungi</taxon>
        <taxon>Dikarya</taxon>
        <taxon>Ascomycota</taxon>
        <taxon>Pezizomycotina</taxon>
        <taxon>Sordariomycetes</taxon>
        <taxon>Hypocreomycetidae</taxon>
        <taxon>Hypocreales</taxon>
        <taxon>Stachybotryaceae</taxon>
        <taxon>Stachybotrys</taxon>
    </lineage>
</organism>
<sequence>MAGNYVWYGRNESCVADDNTGRYCNDIIDGFGESESLNDSVYNTVLWYQSALEAIKKHYSVTIPSAVPSSGRGTKVRGVLHCYLCPRRLHRVRLIHHSRRLCYLYSQCLT</sequence>
<keyword evidence="2" id="KW-1185">Reference proteome</keyword>
<dbReference type="Proteomes" id="UP000813444">
    <property type="component" value="Unassembled WGS sequence"/>
</dbReference>